<comment type="similarity">
    <text evidence="3">Belongs to the glycosyl hydrolase 130 family.</text>
</comment>
<keyword evidence="2" id="KW-0808">Transferase</keyword>
<evidence type="ECO:0000256" key="2">
    <source>
        <dbReference type="ARBA" id="ARBA00022679"/>
    </source>
</evidence>
<comment type="caution">
    <text evidence="4">The sequence shown here is derived from an EMBL/GenBank/DDBJ whole genome shotgun (WGS) entry which is preliminary data.</text>
</comment>
<evidence type="ECO:0000256" key="3">
    <source>
        <dbReference type="ARBA" id="ARBA00024356"/>
    </source>
</evidence>
<dbReference type="PANTHER" id="PTHR34106">
    <property type="entry name" value="GLYCOSIDASE"/>
    <property type="match status" value="1"/>
</dbReference>
<organism evidence="4">
    <name type="scientific">candidate division CPR3 bacterium</name>
    <dbReference type="NCBI Taxonomy" id="2268181"/>
    <lineage>
        <taxon>Bacteria</taxon>
        <taxon>Bacteria division CPR3</taxon>
    </lineage>
</organism>
<dbReference type="EMBL" id="DRHL01000011">
    <property type="protein sequence ID" value="HEB13392.1"/>
    <property type="molecule type" value="Genomic_DNA"/>
</dbReference>
<dbReference type="InterPro" id="IPR023296">
    <property type="entry name" value="Glyco_hydro_beta-prop_sf"/>
</dbReference>
<proteinExistence type="inferred from homology"/>
<accession>A0A7C1SNM4</accession>
<protein>
    <recommendedName>
        <fullName evidence="5">Glycosidase</fullName>
    </recommendedName>
</protein>
<keyword evidence="1" id="KW-0328">Glycosyltransferase</keyword>
<reference evidence="4" key="1">
    <citation type="journal article" date="2020" name="mSystems">
        <title>Genome- and Community-Level Interaction Insights into Carbon Utilization and Element Cycling Functions of Hydrothermarchaeota in Hydrothermal Sediment.</title>
        <authorList>
            <person name="Zhou Z."/>
            <person name="Liu Y."/>
            <person name="Xu W."/>
            <person name="Pan J."/>
            <person name="Luo Z.H."/>
            <person name="Li M."/>
        </authorList>
    </citation>
    <scope>NUCLEOTIDE SEQUENCE [LARGE SCALE GENOMIC DNA]</scope>
    <source>
        <strain evidence="4">HyVt-369</strain>
    </source>
</reference>
<dbReference type="AlphaFoldDB" id="A0A7C1SNM4"/>
<evidence type="ECO:0000313" key="4">
    <source>
        <dbReference type="EMBL" id="HEB13392.1"/>
    </source>
</evidence>
<evidence type="ECO:0000256" key="1">
    <source>
        <dbReference type="ARBA" id="ARBA00022676"/>
    </source>
</evidence>
<dbReference type="Pfam" id="PF04041">
    <property type="entry name" value="Glyco_hydro_130"/>
    <property type="match status" value="1"/>
</dbReference>
<dbReference type="PANTHER" id="PTHR34106:SF5">
    <property type="entry name" value="GLYCOSIDASE"/>
    <property type="match status" value="1"/>
</dbReference>
<sequence length="364" mass="41208">MLKSYGVPIERLNKGKPIIAPRDNWWENGVTNNAAAFYLERSATNDSIIKKLISQENLDDPKLENGVVAVHYRALPRKAPSKQYSRSYIGLALFTPEVELLKRHREPVILPSENPQGYDYLGVEDVRITRIGDTFYALYCGFDGKDMRVCMATSKDLINWKKLGLVKGDINSSNNKNAVLFPEKIDGHYFLLHRPMMGKISDRSMHLAMSNSPTGEWKNCGMILHSFENPACKDSWVGAGSVPISLGSERYLVIHHTGNWLNSSKREYDMDAAIFNFQNFSPDNPAEIVEKRLEHLMVPETDYEKNSSMSIDIVFPEGSYEYRGEIYIIYGAGGVYVSAAKANKKIFLECLEKSSNSNLFVKRL</sequence>
<dbReference type="GO" id="GO:0016757">
    <property type="term" value="F:glycosyltransferase activity"/>
    <property type="evidence" value="ECO:0007669"/>
    <property type="project" value="UniProtKB-KW"/>
</dbReference>
<evidence type="ECO:0008006" key="5">
    <source>
        <dbReference type="Google" id="ProtNLM"/>
    </source>
</evidence>
<gene>
    <name evidence="4" type="ORF">ENI13_00245</name>
</gene>
<dbReference type="SUPFAM" id="SSF75005">
    <property type="entry name" value="Arabinanase/levansucrase/invertase"/>
    <property type="match status" value="1"/>
</dbReference>
<name>A0A7C1SNM4_UNCC3</name>
<dbReference type="Proteomes" id="UP000885695">
    <property type="component" value="Unassembled WGS sequence"/>
</dbReference>
<dbReference type="Gene3D" id="2.115.10.20">
    <property type="entry name" value="Glycosyl hydrolase domain, family 43"/>
    <property type="match status" value="1"/>
</dbReference>
<dbReference type="InterPro" id="IPR007184">
    <property type="entry name" value="Mannoside_phosphorylase"/>
</dbReference>